<dbReference type="SUPFAM" id="SSF53328">
    <property type="entry name" value="Formyltransferase"/>
    <property type="match status" value="1"/>
</dbReference>
<dbReference type="HAMAP" id="MF_01930">
    <property type="entry name" value="PurN"/>
    <property type="match status" value="1"/>
</dbReference>
<dbReference type="EMBL" id="LT981265">
    <property type="protein sequence ID" value="SPC34145.1"/>
    <property type="molecule type" value="Genomic_DNA"/>
</dbReference>
<dbReference type="GeneID" id="41595012"/>
<keyword evidence="7" id="KW-1185">Reference proteome</keyword>
<dbReference type="GO" id="GO:0005737">
    <property type="term" value="C:cytoplasm"/>
    <property type="evidence" value="ECO:0007669"/>
    <property type="project" value="TreeGrafter"/>
</dbReference>
<dbReference type="GO" id="GO:0006189">
    <property type="term" value="P:'de novo' IMP biosynthetic process"/>
    <property type="evidence" value="ECO:0007669"/>
    <property type="project" value="InterPro"/>
</dbReference>
<dbReference type="AlphaFoldDB" id="A0A2K5AR90"/>
<dbReference type="KEGG" id="ncv:NCAV_0968"/>
<evidence type="ECO:0000313" key="7">
    <source>
        <dbReference type="Proteomes" id="UP000236248"/>
    </source>
</evidence>
<proteinExistence type="inferred from homology"/>
<dbReference type="Proteomes" id="UP000236248">
    <property type="component" value="Chromosome NCAV"/>
</dbReference>
<dbReference type="EC" id="2.1.2.2" evidence="2"/>
<dbReference type="InterPro" id="IPR036477">
    <property type="entry name" value="Formyl_transf_N_sf"/>
</dbReference>
<dbReference type="Pfam" id="PF00551">
    <property type="entry name" value="Formyl_trans_N"/>
    <property type="match status" value="1"/>
</dbReference>
<dbReference type="Gene3D" id="3.40.50.170">
    <property type="entry name" value="Formyl transferase, N-terminal domain"/>
    <property type="match status" value="1"/>
</dbReference>
<evidence type="ECO:0000259" key="5">
    <source>
        <dbReference type="Pfam" id="PF00551"/>
    </source>
</evidence>
<evidence type="ECO:0000313" key="6">
    <source>
        <dbReference type="EMBL" id="SPC34145.1"/>
    </source>
</evidence>
<dbReference type="PANTHER" id="PTHR43369">
    <property type="entry name" value="PHOSPHORIBOSYLGLYCINAMIDE FORMYLTRANSFERASE"/>
    <property type="match status" value="1"/>
</dbReference>
<accession>A0A2K5AR90</accession>
<keyword evidence="4" id="KW-0658">Purine biosynthesis</keyword>
<organism evidence="6 7">
    <name type="scientific">Candidatus Nitrosocaldus cavascurensis</name>
    <dbReference type="NCBI Taxonomy" id="2058097"/>
    <lineage>
        <taxon>Archaea</taxon>
        <taxon>Nitrososphaerota</taxon>
        <taxon>Nitrososphaeria</taxon>
        <taxon>Candidatus Nitrosocaldales</taxon>
        <taxon>Candidatus Nitrosocaldaceae</taxon>
        <taxon>Candidatus Nitrosocaldus</taxon>
    </lineage>
</organism>
<keyword evidence="3 6" id="KW-0808">Transferase</keyword>
<sequence>MSINLAILVSGRGSNMEAILRSIRDGTIKGVVPKVVISNRPNVRALDVARHYNVDTQVIDDNGKKGADWEYDKRIVKCLQERDVRPDNGLVCLAGFMRIMSKEFVQLYRWRVMNIHPSLLPAFPGLNAQRQALEYGVKITGCTVHFIDEGVDTGPIILQEAVEVRDDDDVESLASRILEKEHEIYPRAVRLFAEGRLRIEGRRVRIILN</sequence>
<dbReference type="GO" id="GO:0004644">
    <property type="term" value="F:phosphoribosylglycinamide formyltransferase activity"/>
    <property type="evidence" value="ECO:0007669"/>
    <property type="project" value="UniProtKB-EC"/>
</dbReference>
<evidence type="ECO:0000256" key="1">
    <source>
        <dbReference type="ARBA" id="ARBA00005054"/>
    </source>
</evidence>
<dbReference type="RefSeq" id="WP_103287132.1">
    <property type="nucleotide sequence ID" value="NZ_LT981265.1"/>
</dbReference>
<gene>
    <name evidence="6" type="primary">purN</name>
    <name evidence="6" type="ORF">NCAV_0968</name>
</gene>
<evidence type="ECO:0000256" key="4">
    <source>
        <dbReference type="ARBA" id="ARBA00022755"/>
    </source>
</evidence>
<evidence type="ECO:0000256" key="3">
    <source>
        <dbReference type="ARBA" id="ARBA00022679"/>
    </source>
</evidence>
<comment type="pathway">
    <text evidence="1">Purine metabolism; IMP biosynthesis via de novo pathway; N(2)-formyl-N(1)-(5-phospho-D-ribosyl)glycinamide from N(1)-(5-phospho-D-ribosyl)glycinamide (10-formyl THF route): step 1/1.</text>
</comment>
<dbReference type="CDD" id="cd08645">
    <property type="entry name" value="FMT_core_GART"/>
    <property type="match status" value="1"/>
</dbReference>
<dbReference type="InterPro" id="IPR004607">
    <property type="entry name" value="GART"/>
</dbReference>
<protein>
    <recommendedName>
        <fullName evidence="2">phosphoribosylglycinamide formyltransferase 1</fullName>
        <ecNumber evidence="2">2.1.2.2</ecNumber>
    </recommendedName>
</protein>
<feature type="domain" description="Formyl transferase N-terminal" evidence="5">
    <location>
        <begin position="4"/>
        <end position="189"/>
    </location>
</feature>
<dbReference type="PANTHER" id="PTHR43369:SF2">
    <property type="entry name" value="PHOSPHORIBOSYLGLYCINAMIDE FORMYLTRANSFERASE"/>
    <property type="match status" value="1"/>
</dbReference>
<dbReference type="InterPro" id="IPR002376">
    <property type="entry name" value="Formyl_transf_N"/>
</dbReference>
<evidence type="ECO:0000256" key="2">
    <source>
        <dbReference type="ARBA" id="ARBA00012254"/>
    </source>
</evidence>
<name>A0A2K5AR90_9ARCH</name>
<dbReference type="NCBIfam" id="TIGR00639">
    <property type="entry name" value="PurN"/>
    <property type="match status" value="1"/>
</dbReference>
<reference evidence="7" key="1">
    <citation type="submission" date="2018-01" db="EMBL/GenBank/DDBJ databases">
        <authorList>
            <person name="Kerou L M."/>
        </authorList>
    </citation>
    <scope>NUCLEOTIDE SEQUENCE [LARGE SCALE GENOMIC DNA]</scope>
    <source>
        <strain evidence="7">SCU2</strain>
    </source>
</reference>